<dbReference type="VEuPathDB" id="FungiDB:PMAA_012060"/>
<sequence>MDGEHQQHGYYQYPSVPGHPHHVVQQQVSPARSPESFRRSTAQSVRRSRAQPQAQPQSRGGTSRRRLHRSSGTAASHHDIPSSTDALQQNVAPQFQQRPLSPESVRHVQSQQVGYSAQQQQQYDTDFLYGFDQSGTAQMSYGMSLPENLGGLSSGARFRVPQQYFPSPDDDESVSQYLSTQEQLAAAYHPQQRSPLGRQIDTSTMTSFNPTGSLGSMRQQATQQNMTNLEEAYNQYRRALITVFGSTQRGNLNEASRLLLDLSAWLIDNARDLGLFRDDPDTLTKHRQLWHEFNICWLSLCQKQKDLTEALLRNNGHHRRQSLQLPPTMLSADSMEKMGQEIIRFCDLVEPHGLVDYQMGIWEEEILDILGQCLDLMDS</sequence>
<dbReference type="HOGENOM" id="CLU_033551_0_0_1"/>
<accession>B6QVC9</accession>
<feature type="region of interest" description="Disordered" evidence="1">
    <location>
        <begin position="1"/>
        <end position="119"/>
    </location>
</feature>
<organism evidence="2 3">
    <name type="scientific">Talaromyces marneffei (strain ATCC 18224 / CBS 334.59 / QM 7333)</name>
    <name type="common">Penicillium marneffei</name>
    <dbReference type="NCBI Taxonomy" id="441960"/>
    <lineage>
        <taxon>Eukaryota</taxon>
        <taxon>Fungi</taxon>
        <taxon>Dikarya</taxon>
        <taxon>Ascomycota</taxon>
        <taxon>Pezizomycotina</taxon>
        <taxon>Eurotiomycetes</taxon>
        <taxon>Eurotiomycetidae</taxon>
        <taxon>Eurotiales</taxon>
        <taxon>Trichocomaceae</taxon>
        <taxon>Talaromyces</taxon>
        <taxon>Talaromyces sect. Talaromyces</taxon>
    </lineage>
</organism>
<evidence type="ECO:0000313" key="2">
    <source>
        <dbReference type="EMBL" id="EEA18934.1"/>
    </source>
</evidence>
<feature type="compositionally biased region" description="Low complexity" evidence="1">
    <location>
        <begin position="42"/>
        <end position="59"/>
    </location>
</feature>
<evidence type="ECO:0000256" key="1">
    <source>
        <dbReference type="SAM" id="MobiDB-lite"/>
    </source>
</evidence>
<keyword evidence="3" id="KW-1185">Reference proteome</keyword>
<reference evidence="3" key="1">
    <citation type="journal article" date="2015" name="Genome Announc.">
        <title>Genome sequence of the AIDS-associated pathogen Penicillium marneffei (ATCC18224) and its near taxonomic relative Talaromyces stipitatus (ATCC10500).</title>
        <authorList>
            <person name="Nierman W.C."/>
            <person name="Fedorova-Abrams N.D."/>
            <person name="Andrianopoulos A."/>
        </authorList>
    </citation>
    <scope>NUCLEOTIDE SEQUENCE [LARGE SCALE GENOMIC DNA]</scope>
    <source>
        <strain evidence="3">ATCC 18224 / CBS 334.59 / QM 7333</strain>
    </source>
</reference>
<dbReference type="OrthoDB" id="5552418at2759"/>
<name>B6QVC9_TALMQ</name>
<dbReference type="Proteomes" id="UP000001294">
    <property type="component" value="Unassembled WGS sequence"/>
</dbReference>
<dbReference type="EMBL" id="DS995906">
    <property type="protein sequence ID" value="EEA18934.1"/>
    <property type="molecule type" value="Genomic_DNA"/>
</dbReference>
<gene>
    <name evidence="2" type="ORF">PMAA_012060</name>
</gene>
<protein>
    <submittedName>
        <fullName evidence="2">Uncharacterized protein</fullName>
    </submittedName>
</protein>
<dbReference type="PhylomeDB" id="B6QVC9"/>
<evidence type="ECO:0000313" key="3">
    <source>
        <dbReference type="Proteomes" id="UP000001294"/>
    </source>
</evidence>
<feature type="compositionally biased region" description="Polar residues" evidence="1">
    <location>
        <begin position="81"/>
        <end position="99"/>
    </location>
</feature>
<dbReference type="AlphaFoldDB" id="B6QVC9"/>
<proteinExistence type="predicted"/>
<feature type="compositionally biased region" description="Low complexity" evidence="1">
    <location>
        <begin position="108"/>
        <end position="119"/>
    </location>
</feature>